<comment type="subcellular location">
    <subcellularLocation>
        <location evidence="6">Cytoplasm</location>
    </subcellularLocation>
</comment>
<dbReference type="Pfam" id="PF00132">
    <property type="entry name" value="Hexapep"/>
    <property type="match status" value="2"/>
</dbReference>
<keyword evidence="6" id="KW-0677">Repeat</keyword>
<proteinExistence type="inferred from homology"/>
<dbReference type="GO" id="GO:0009245">
    <property type="term" value="P:lipid A biosynthetic process"/>
    <property type="evidence" value="ECO:0007669"/>
    <property type="project" value="UniProtKB-UniRule"/>
</dbReference>
<evidence type="ECO:0000313" key="8">
    <source>
        <dbReference type="EMBL" id="MRH77215.1"/>
    </source>
</evidence>
<evidence type="ECO:0000256" key="4">
    <source>
        <dbReference type="ARBA" id="ARBA00023098"/>
    </source>
</evidence>
<evidence type="ECO:0000256" key="1">
    <source>
        <dbReference type="ARBA" id="ARBA00022516"/>
    </source>
</evidence>
<keyword evidence="9" id="KW-1185">Reference proteome</keyword>
<comment type="function">
    <text evidence="6">Involved in the biosynthesis of lipid A, a phosphorylated glycolipid that anchors the lipopolysaccharide to the outer membrane of the cell.</text>
</comment>
<dbReference type="Proteomes" id="UP000433788">
    <property type="component" value="Unassembled WGS sequence"/>
</dbReference>
<feature type="domain" description="UDP N-acetylglucosamine O-acyltransferase C-terminal" evidence="7">
    <location>
        <begin position="176"/>
        <end position="257"/>
    </location>
</feature>
<evidence type="ECO:0000259" key="7">
    <source>
        <dbReference type="Pfam" id="PF13720"/>
    </source>
</evidence>
<evidence type="ECO:0000256" key="3">
    <source>
        <dbReference type="ARBA" id="ARBA00022679"/>
    </source>
</evidence>
<keyword evidence="6" id="KW-0963">Cytoplasm</keyword>
<protein>
    <recommendedName>
        <fullName evidence="6">Acyl-[acyl-carrier-protein]--UDP-N-acetylglucosamine O-acyltransferase</fullName>
        <shortName evidence="6">UDP-N-acetylglucosamine acyltransferase</shortName>
        <ecNumber evidence="6">2.3.1.129</ecNumber>
    </recommendedName>
</protein>
<dbReference type="HAMAP" id="MF_00387">
    <property type="entry name" value="LpxA"/>
    <property type="match status" value="1"/>
</dbReference>
<dbReference type="UniPathway" id="UPA00359">
    <property type="reaction ID" value="UER00477"/>
</dbReference>
<dbReference type="NCBIfam" id="NF003657">
    <property type="entry name" value="PRK05289.1"/>
    <property type="match status" value="1"/>
</dbReference>
<sequence length="258" mass="27521">MSDIHPTAIIDPSAKIASGVRIGPYAVIDADVEIGSGCDIGPHVVLRGPMRLGARNRIFQFASIGEIPQDKKFAGESSSLEIGDDNTIREFVTINRGTADGGGATRIGNKNWIMAYVHIAHDCQVGNEVVFANGSSLAGHVEVGDWATLGGFTLVHQFCRLGTGSFSAMGSCVRQDVPPFVTIAGDPALPHGINIEGLKRRGYSTAAQQSIRKAYRTLYKRGLRLQDALDAVSNDDGGDPAVEAFVRFIKASERGIVR</sequence>
<keyword evidence="2 6" id="KW-0441">Lipid A biosynthesis</keyword>
<comment type="similarity">
    <text evidence="6">Belongs to the transferase hexapeptide repeat family. LpxA subfamily.</text>
</comment>
<comment type="caution">
    <text evidence="8">The sequence shown here is derived from an EMBL/GenBank/DDBJ whole genome shotgun (WGS) entry which is preliminary data.</text>
</comment>
<dbReference type="AlphaFoldDB" id="A0A6N7QL53"/>
<accession>A0A6N7QL53</accession>
<dbReference type="PIRSF" id="PIRSF000456">
    <property type="entry name" value="UDP-GlcNAc_acltr"/>
    <property type="match status" value="1"/>
</dbReference>
<gene>
    <name evidence="6 8" type="primary">lpxA</name>
    <name evidence="8" type="ORF">GH984_00615</name>
</gene>
<dbReference type="EC" id="2.3.1.129" evidence="6"/>
<keyword evidence="3 6" id="KW-0808">Transferase</keyword>
<dbReference type="PANTHER" id="PTHR43480:SF1">
    <property type="entry name" value="ACYL-[ACYL-CARRIER-PROTEIN]--UDP-N-ACETYLGLUCOSAMINE O-ACYLTRANSFERASE, MITOCHONDRIAL-RELATED"/>
    <property type="match status" value="1"/>
</dbReference>
<dbReference type="Pfam" id="PF13720">
    <property type="entry name" value="Acetyltransf_11"/>
    <property type="match status" value="1"/>
</dbReference>
<evidence type="ECO:0000256" key="5">
    <source>
        <dbReference type="ARBA" id="ARBA00023315"/>
    </source>
</evidence>
<organism evidence="8 9">
    <name type="scientific">Spiribacter salilacus</name>
    <dbReference type="NCBI Taxonomy" id="2664894"/>
    <lineage>
        <taxon>Bacteria</taxon>
        <taxon>Pseudomonadati</taxon>
        <taxon>Pseudomonadota</taxon>
        <taxon>Gammaproteobacteria</taxon>
        <taxon>Chromatiales</taxon>
        <taxon>Ectothiorhodospiraceae</taxon>
        <taxon>Spiribacter</taxon>
    </lineage>
</organism>
<comment type="subunit">
    <text evidence="6">Homotrimer.</text>
</comment>
<keyword evidence="5 6" id="KW-0012">Acyltransferase</keyword>
<dbReference type="Gene3D" id="1.20.1180.10">
    <property type="entry name" value="Udp N-acetylglucosamine O-acyltransferase, C-terminal domain"/>
    <property type="match status" value="1"/>
</dbReference>
<name>A0A6N7QL53_9GAMM</name>
<dbReference type="InterPro" id="IPR001451">
    <property type="entry name" value="Hexapep"/>
</dbReference>
<reference evidence="8 9" key="1">
    <citation type="submission" date="2019-11" db="EMBL/GenBank/DDBJ databases">
        <authorList>
            <person name="Zhang X.Y."/>
        </authorList>
    </citation>
    <scope>NUCLEOTIDE SEQUENCE [LARGE SCALE GENOMIC DNA]</scope>
    <source>
        <strain evidence="8 9">C176</strain>
    </source>
</reference>
<evidence type="ECO:0000256" key="6">
    <source>
        <dbReference type="HAMAP-Rule" id="MF_00387"/>
    </source>
</evidence>
<dbReference type="InterPro" id="IPR029098">
    <property type="entry name" value="Acetyltransf_C"/>
</dbReference>
<dbReference type="SUPFAM" id="SSF51161">
    <property type="entry name" value="Trimeric LpxA-like enzymes"/>
    <property type="match status" value="1"/>
</dbReference>
<comment type="catalytic activity">
    <reaction evidence="6">
        <text>a (3R)-hydroxyacyl-[ACP] + UDP-N-acetyl-alpha-D-glucosamine = a UDP-3-O-[(3R)-3-hydroxyacyl]-N-acetyl-alpha-D-glucosamine + holo-[ACP]</text>
        <dbReference type="Rhea" id="RHEA:67812"/>
        <dbReference type="Rhea" id="RHEA-COMP:9685"/>
        <dbReference type="Rhea" id="RHEA-COMP:9945"/>
        <dbReference type="ChEBI" id="CHEBI:57705"/>
        <dbReference type="ChEBI" id="CHEBI:64479"/>
        <dbReference type="ChEBI" id="CHEBI:78827"/>
        <dbReference type="ChEBI" id="CHEBI:173225"/>
        <dbReference type="EC" id="2.3.1.129"/>
    </reaction>
</comment>
<dbReference type="InterPro" id="IPR037157">
    <property type="entry name" value="Acetyltransf_C_sf"/>
</dbReference>
<dbReference type="InterPro" id="IPR011004">
    <property type="entry name" value="Trimer_LpxA-like_sf"/>
</dbReference>
<dbReference type="Gene3D" id="2.160.10.10">
    <property type="entry name" value="Hexapeptide repeat proteins"/>
    <property type="match status" value="1"/>
</dbReference>
<evidence type="ECO:0000256" key="2">
    <source>
        <dbReference type="ARBA" id="ARBA00022556"/>
    </source>
</evidence>
<keyword evidence="1 6" id="KW-0444">Lipid biosynthesis</keyword>
<dbReference type="RefSeq" id="WP_369691873.1">
    <property type="nucleotide sequence ID" value="NZ_WJPP01000001.1"/>
</dbReference>
<dbReference type="GO" id="GO:0008780">
    <property type="term" value="F:acyl-[acyl-carrier-protein]-UDP-N-acetylglucosamine O-acyltransferase activity"/>
    <property type="evidence" value="ECO:0007669"/>
    <property type="project" value="UniProtKB-UniRule"/>
</dbReference>
<dbReference type="GO" id="GO:0016020">
    <property type="term" value="C:membrane"/>
    <property type="evidence" value="ECO:0007669"/>
    <property type="project" value="GOC"/>
</dbReference>
<keyword evidence="4 6" id="KW-0443">Lipid metabolism</keyword>
<dbReference type="PANTHER" id="PTHR43480">
    <property type="entry name" value="ACYL-[ACYL-CARRIER-PROTEIN]--UDP-N-ACETYLGLUCOSAMINE O-ACYLTRANSFERASE"/>
    <property type="match status" value="1"/>
</dbReference>
<dbReference type="GO" id="GO:0005737">
    <property type="term" value="C:cytoplasm"/>
    <property type="evidence" value="ECO:0007669"/>
    <property type="project" value="UniProtKB-SubCell"/>
</dbReference>
<evidence type="ECO:0000313" key="9">
    <source>
        <dbReference type="Proteomes" id="UP000433788"/>
    </source>
</evidence>
<dbReference type="CDD" id="cd03351">
    <property type="entry name" value="LbH_UDP-GlcNAc_AT"/>
    <property type="match status" value="1"/>
</dbReference>
<dbReference type="NCBIfam" id="TIGR01852">
    <property type="entry name" value="lipid_A_lpxA"/>
    <property type="match status" value="1"/>
</dbReference>
<dbReference type="InterPro" id="IPR010137">
    <property type="entry name" value="Lipid_A_LpxA"/>
</dbReference>
<comment type="pathway">
    <text evidence="6">Glycolipid biosynthesis; lipid IV(A) biosynthesis; lipid IV(A) from (3R)-3-hydroxytetradecanoyl-[acyl-carrier-protein] and UDP-N-acetyl-alpha-D-glucosamine: step 1/6.</text>
</comment>
<dbReference type="EMBL" id="WJPP01000001">
    <property type="protein sequence ID" value="MRH77215.1"/>
    <property type="molecule type" value="Genomic_DNA"/>
</dbReference>